<name>A0ABQ5JGB2_9LACO</name>
<dbReference type="Pfam" id="PF04392">
    <property type="entry name" value="ABC_sub_bind"/>
    <property type="match status" value="1"/>
</dbReference>
<comment type="caution">
    <text evidence="2">The sequence shown here is derived from an EMBL/GenBank/DDBJ whole genome shotgun (WGS) entry which is preliminary data.</text>
</comment>
<keyword evidence="1" id="KW-0732">Signal</keyword>
<sequence length="335" mass="35569">MKRIITFISAIIIFLVAMLLTQPAQNAQQKLTHKKVIKVGILQLVSHPALDQIHAGIISGLKDEGFVAGKNIRVDFQNAQGDQSDLKTMAQQLADRSDILFGIATPAAQSLVNSASKTTPIMMAGISDAAGSGLVKSEQHPGGNVTGASGDSPLEKQLKLIQDIMPQAKKIGVIYTSSDAGGQSNARKFAKLVTKAGLQPKMYTIANTNDMQQISQQMASQVDAIYAPQDNGVASAMKTLVNNANQAGKPVFPAADTMVKDGGTAAYAIDQHDLGRLAGHMAGQVLKGKQKTATYPVGFVVKGKYVINQAQVDRLHISIPANILEQAHKNGRIIK</sequence>
<protein>
    <submittedName>
        <fullName evidence="2">ABC transporter substrate-binding protein</fullName>
    </submittedName>
</protein>
<dbReference type="InterPro" id="IPR007487">
    <property type="entry name" value="ABC_transpt-TYRBP-like"/>
</dbReference>
<dbReference type="Gene3D" id="3.40.50.2300">
    <property type="match status" value="2"/>
</dbReference>
<proteinExistence type="predicted"/>
<dbReference type="SUPFAM" id="SSF53822">
    <property type="entry name" value="Periplasmic binding protein-like I"/>
    <property type="match status" value="1"/>
</dbReference>
<feature type="signal peptide" evidence="1">
    <location>
        <begin position="1"/>
        <end position="26"/>
    </location>
</feature>
<evidence type="ECO:0000313" key="2">
    <source>
        <dbReference type="EMBL" id="GKS81111.1"/>
    </source>
</evidence>
<feature type="chain" id="PRO_5046182624" evidence="1">
    <location>
        <begin position="27"/>
        <end position="335"/>
    </location>
</feature>
<accession>A0ABQ5JGB2</accession>
<dbReference type="Proteomes" id="UP001055149">
    <property type="component" value="Unassembled WGS sequence"/>
</dbReference>
<evidence type="ECO:0000256" key="1">
    <source>
        <dbReference type="SAM" id="SignalP"/>
    </source>
</evidence>
<dbReference type="EMBL" id="BQXH01000005">
    <property type="protein sequence ID" value="GKS81111.1"/>
    <property type="molecule type" value="Genomic_DNA"/>
</dbReference>
<evidence type="ECO:0000313" key="3">
    <source>
        <dbReference type="Proteomes" id="UP001055149"/>
    </source>
</evidence>
<dbReference type="InterPro" id="IPR028082">
    <property type="entry name" value="Peripla_BP_I"/>
</dbReference>
<dbReference type="PANTHER" id="PTHR35271:SF1">
    <property type="entry name" value="ABC TRANSPORTER, SUBSTRATE-BINDING LIPOPROTEIN"/>
    <property type="match status" value="1"/>
</dbReference>
<dbReference type="InterPro" id="IPR047776">
    <property type="entry name" value="ABC_SBP_TrpX-like"/>
</dbReference>
<organism evidence="2 3">
    <name type="scientific">Ligilactobacillus pabuli</name>
    <dbReference type="NCBI Taxonomy" id="2886039"/>
    <lineage>
        <taxon>Bacteria</taxon>
        <taxon>Bacillati</taxon>
        <taxon>Bacillota</taxon>
        <taxon>Bacilli</taxon>
        <taxon>Lactobacillales</taxon>
        <taxon>Lactobacillaceae</taxon>
        <taxon>Ligilactobacillus</taxon>
    </lineage>
</organism>
<gene>
    <name evidence="2" type="ORF">LPAF129_07960</name>
</gene>
<dbReference type="CDD" id="cd06325">
    <property type="entry name" value="PBP1_ABC_unchar_transporter"/>
    <property type="match status" value="1"/>
</dbReference>
<reference evidence="2" key="1">
    <citation type="journal article" date="2022" name="Int. J. Syst. Evol. Microbiol.">
        <title>A novel species of lactic acid bacteria, Ligilactobacillus pabuli sp. nov., isolated from alfalfa silage.</title>
        <authorList>
            <person name="Tohno M."/>
            <person name="Tanizawa Y."/>
            <person name="Sawada H."/>
            <person name="Sakamoto M."/>
            <person name="Ohkuma M."/>
            <person name="Kobayashi H."/>
        </authorList>
    </citation>
    <scope>NUCLEOTIDE SEQUENCE</scope>
    <source>
        <strain evidence="2">AF129</strain>
    </source>
</reference>
<dbReference type="RefSeq" id="WP_244054873.1">
    <property type="nucleotide sequence ID" value="NZ_BQXH01000005.1"/>
</dbReference>
<keyword evidence="3" id="KW-1185">Reference proteome</keyword>
<dbReference type="PANTHER" id="PTHR35271">
    <property type="entry name" value="ABC TRANSPORTER, SUBSTRATE-BINDING LIPOPROTEIN-RELATED"/>
    <property type="match status" value="1"/>
</dbReference>
<dbReference type="NCBIfam" id="NF041285">
    <property type="entry name" value="ABC_SBP_TrpX"/>
    <property type="match status" value="1"/>
</dbReference>